<dbReference type="RefSeq" id="WP_012216689.1">
    <property type="nucleotide sequence ID" value="NC_010086.1"/>
</dbReference>
<organism evidence="1 2">
    <name type="scientific">Burkholderia multivorans (strain ATCC 17616 / 249)</name>
    <dbReference type="NCBI Taxonomy" id="395019"/>
    <lineage>
        <taxon>Bacteria</taxon>
        <taxon>Pseudomonadati</taxon>
        <taxon>Pseudomonadota</taxon>
        <taxon>Betaproteobacteria</taxon>
        <taxon>Burkholderiales</taxon>
        <taxon>Burkholderiaceae</taxon>
        <taxon>Burkholderia</taxon>
        <taxon>Burkholderia cepacia complex</taxon>
    </lineage>
</organism>
<dbReference type="KEGG" id="bmu:Bmul_3847"/>
<dbReference type="KEGG" id="bmj:BMULJ_04661"/>
<sequence>MSYQLKQFTQDEFEKTRAEWSQYLEKHDMFDLEYKRALDSAEGNREYTRTADNEFAYGVFHDGAQTASAIVSMLHTRRAGRDVGWLKMLQVDLAPEFDEVHVQADLDRLRQVIDIYFAAIVGTVKLGAVHPAKVLKLYGRSTYLLRMLVSVAEKLQQDSANLDAEVSMEGRWLVIRAV</sequence>
<evidence type="ECO:0000313" key="2">
    <source>
        <dbReference type="Proteomes" id="UP000008815"/>
    </source>
</evidence>
<name>A0A0H3KMP1_BURM1</name>
<protein>
    <submittedName>
        <fullName evidence="1">Bacteriophage protein</fullName>
    </submittedName>
</protein>
<evidence type="ECO:0000313" key="1">
    <source>
        <dbReference type="EMBL" id="BAG46511.1"/>
    </source>
</evidence>
<dbReference type="HOGENOM" id="CLU_1507887_0_0_4"/>
<reference evidence="1 2" key="1">
    <citation type="submission" date="2007-04" db="EMBL/GenBank/DDBJ databases">
        <title>Complete genome sequence of Burkholderia multivorans ATCC 17616.</title>
        <authorList>
            <person name="Ohtsubo Y."/>
            <person name="Yamashita A."/>
            <person name="Kurokawa K."/>
            <person name="Takami H."/>
            <person name="Yuhara S."/>
            <person name="Nishiyama E."/>
            <person name="Endo R."/>
            <person name="Miyazaki R."/>
            <person name="Ono A."/>
            <person name="Yano K."/>
            <person name="Ito M."/>
            <person name="Sota M."/>
            <person name="Yuji N."/>
            <person name="Hattori M."/>
            <person name="Tsuda M."/>
        </authorList>
    </citation>
    <scope>NUCLEOTIDE SEQUENCE [LARGE SCALE GENOMIC DNA]</scope>
    <source>
        <strain evidence="2">ATCC 17616 / 249</strain>
    </source>
</reference>
<accession>A0A0H3KMP1</accession>
<dbReference type="Proteomes" id="UP000008815">
    <property type="component" value="Chromosome 2"/>
</dbReference>
<keyword evidence="2" id="KW-1185">Reference proteome</keyword>
<dbReference type="AlphaFoldDB" id="A0A0H3KMP1"/>
<proteinExistence type="predicted"/>
<gene>
    <name evidence="1" type="ordered locus">BMULJ_04661</name>
</gene>
<dbReference type="EMBL" id="AP009386">
    <property type="protein sequence ID" value="BAG46511.1"/>
    <property type="molecule type" value="Genomic_DNA"/>
</dbReference>
<dbReference type="STRING" id="395019.BMULJ_04661"/>